<keyword evidence="2" id="KW-1185">Reference proteome</keyword>
<protein>
    <submittedName>
        <fullName evidence="1">Uncharacterized protein</fullName>
    </submittedName>
</protein>
<evidence type="ECO:0000313" key="1">
    <source>
        <dbReference type="EMBL" id="OLP59330.1"/>
    </source>
</evidence>
<name>A0A1Q9AV48_9HYPH</name>
<dbReference type="EMBL" id="MKIP01000053">
    <property type="protein sequence ID" value="OLP59330.1"/>
    <property type="molecule type" value="Genomic_DNA"/>
</dbReference>
<proteinExistence type="predicted"/>
<reference evidence="1 2" key="1">
    <citation type="submission" date="2016-09" db="EMBL/GenBank/DDBJ databases">
        <title>Rhizobium sp. nov., a novel species isolated from the rice rhizosphere.</title>
        <authorList>
            <person name="Zhao J."/>
            <person name="Zhang X."/>
        </authorList>
    </citation>
    <scope>NUCLEOTIDE SEQUENCE [LARGE SCALE GENOMIC DNA]</scope>
    <source>
        <strain evidence="1 2">1.7048</strain>
    </source>
</reference>
<dbReference type="Proteomes" id="UP000186364">
    <property type="component" value="Unassembled WGS sequence"/>
</dbReference>
<dbReference type="AlphaFoldDB" id="A0A1Q9AV48"/>
<gene>
    <name evidence="1" type="ORF">BJF93_04940</name>
</gene>
<comment type="caution">
    <text evidence="1">The sequence shown here is derived from an EMBL/GenBank/DDBJ whole genome shotgun (WGS) entry which is preliminary data.</text>
</comment>
<organism evidence="1 2">
    <name type="scientific">Xaviernesmea oryzae</name>
    <dbReference type="NCBI Taxonomy" id="464029"/>
    <lineage>
        <taxon>Bacteria</taxon>
        <taxon>Pseudomonadati</taxon>
        <taxon>Pseudomonadota</taxon>
        <taxon>Alphaproteobacteria</taxon>
        <taxon>Hyphomicrobiales</taxon>
        <taxon>Rhizobiaceae</taxon>
        <taxon>Rhizobium/Agrobacterium group</taxon>
        <taxon>Xaviernesmea</taxon>
    </lineage>
</organism>
<accession>A0A1Q9AV48</accession>
<evidence type="ECO:0000313" key="2">
    <source>
        <dbReference type="Proteomes" id="UP000186364"/>
    </source>
</evidence>
<sequence>MTITLSDELDMFLDEEVRRGVSRSRTEYLQDLLQERYLGSLGETERKELKRAIRQGLDDAEAGRLIPLDEAFARLKAHLSLPSSKQQ</sequence>